<evidence type="ECO:0000313" key="2">
    <source>
        <dbReference type="Proteomes" id="UP000183832"/>
    </source>
</evidence>
<evidence type="ECO:0000313" key="1">
    <source>
        <dbReference type="EMBL" id="CRK93073.1"/>
    </source>
</evidence>
<gene>
    <name evidence="1" type="ORF">CLUMA_CG006625</name>
</gene>
<dbReference type="AlphaFoldDB" id="A0A1J1I3X7"/>
<sequence>MYGKIRNITSSTTSEDAILKSHLKRQGENHYKHQKEFQENLSKFLENGRVFVETLKFRSVISGRQEKAL</sequence>
<accession>A0A1J1I3X7</accession>
<protein>
    <submittedName>
        <fullName evidence="1">CLUMA_CG006625, isoform A</fullName>
    </submittedName>
</protein>
<organism evidence="1 2">
    <name type="scientific">Clunio marinus</name>
    <dbReference type="NCBI Taxonomy" id="568069"/>
    <lineage>
        <taxon>Eukaryota</taxon>
        <taxon>Metazoa</taxon>
        <taxon>Ecdysozoa</taxon>
        <taxon>Arthropoda</taxon>
        <taxon>Hexapoda</taxon>
        <taxon>Insecta</taxon>
        <taxon>Pterygota</taxon>
        <taxon>Neoptera</taxon>
        <taxon>Endopterygota</taxon>
        <taxon>Diptera</taxon>
        <taxon>Nematocera</taxon>
        <taxon>Chironomoidea</taxon>
        <taxon>Chironomidae</taxon>
        <taxon>Clunio</taxon>
    </lineage>
</organism>
<name>A0A1J1I3X7_9DIPT</name>
<keyword evidence="2" id="KW-1185">Reference proteome</keyword>
<proteinExistence type="predicted"/>
<dbReference type="EMBL" id="CVRI01000036">
    <property type="protein sequence ID" value="CRK93073.1"/>
    <property type="molecule type" value="Genomic_DNA"/>
</dbReference>
<dbReference type="Proteomes" id="UP000183832">
    <property type="component" value="Unassembled WGS sequence"/>
</dbReference>
<reference evidence="1 2" key="1">
    <citation type="submission" date="2015-04" db="EMBL/GenBank/DDBJ databases">
        <authorList>
            <person name="Syromyatnikov M.Y."/>
            <person name="Popov V.N."/>
        </authorList>
    </citation>
    <scope>NUCLEOTIDE SEQUENCE [LARGE SCALE GENOMIC DNA]</scope>
</reference>